<evidence type="ECO:0000259" key="5">
    <source>
        <dbReference type="PROSITE" id="PS50977"/>
    </source>
</evidence>
<organism evidence="6 7">
    <name type="scientific">Alteromonas marina</name>
    <dbReference type="NCBI Taxonomy" id="203795"/>
    <lineage>
        <taxon>Bacteria</taxon>
        <taxon>Pseudomonadati</taxon>
        <taxon>Pseudomonadota</taxon>
        <taxon>Gammaproteobacteria</taxon>
        <taxon>Alteromonadales</taxon>
        <taxon>Alteromonadaceae</taxon>
        <taxon>Alteromonas/Salinimonas group</taxon>
        <taxon>Alteromonas</taxon>
    </lineage>
</organism>
<dbReference type="Gene3D" id="1.10.357.10">
    <property type="entry name" value="Tetracycline Repressor, domain 2"/>
    <property type="match status" value="1"/>
</dbReference>
<evidence type="ECO:0000256" key="3">
    <source>
        <dbReference type="ARBA" id="ARBA00023163"/>
    </source>
</evidence>
<protein>
    <submittedName>
        <fullName evidence="6">TetR family transcriptional regulator</fullName>
    </submittedName>
</protein>
<dbReference type="InterPro" id="IPR001647">
    <property type="entry name" value="HTH_TetR"/>
</dbReference>
<dbReference type="InterPro" id="IPR009057">
    <property type="entry name" value="Homeodomain-like_sf"/>
</dbReference>
<dbReference type="SUPFAM" id="SSF46689">
    <property type="entry name" value="Homeodomain-like"/>
    <property type="match status" value="1"/>
</dbReference>
<keyword evidence="2 4" id="KW-0238">DNA-binding</keyword>
<comment type="caution">
    <text evidence="6">The sequence shown here is derived from an EMBL/GenBank/DDBJ whole genome shotgun (WGS) entry which is preliminary data.</text>
</comment>
<dbReference type="PANTHER" id="PTHR47506:SF1">
    <property type="entry name" value="HTH-TYPE TRANSCRIPTIONAL REGULATOR YJDC"/>
    <property type="match status" value="1"/>
</dbReference>
<sequence>MRYDHDEIIEKATTLFWQRGFQAAGMRDIQQALDMRPGSIYARFQSKEGLFKLVVEHYADNSAKRLKQVTEARSPLDALYHFFETALTGPDEQRYMRQCLLVKSIAELDLIGDIAKKAVLESMQTLKAGFRNIIETCIEKGELPEHTPTSTAAEWLQNQFVGLRAFALLQDDNQTTIKMIDKVIIDLKGQWPQQTH</sequence>
<evidence type="ECO:0000313" key="7">
    <source>
        <dbReference type="Proteomes" id="UP000031197"/>
    </source>
</evidence>
<evidence type="ECO:0000256" key="2">
    <source>
        <dbReference type="ARBA" id="ARBA00023125"/>
    </source>
</evidence>
<dbReference type="PRINTS" id="PR00455">
    <property type="entry name" value="HTHTETR"/>
</dbReference>
<evidence type="ECO:0000256" key="1">
    <source>
        <dbReference type="ARBA" id="ARBA00023015"/>
    </source>
</evidence>
<keyword evidence="1" id="KW-0805">Transcription regulation</keyword>
<gene>
    <name evidence="6" type="ORF">RJ41_00520</name>
</gene>
<proteinExistence type="predicted"/>
<dbReference type="OrthoDB" id="270177at2"/>
<dbReference type="InterPro" id="IPR036271">
    <property type="entry name" value="Tet_transcr_reg_TetR-rel_C_sf"/>
</dbReference>
<dbReference type="SUPFAM" id="SSF48498">
    <property type="entry name" value="Tetracyclin repressor-like, C-terminal domain"/>
    <property type="match status" value="1"/>
</dbReference>
<dbReference type="EMBL" id="JWLW01000001">
    <property type="protein sequence ID" value="KHT57849.1"/>
    <property type="molecule type" value="Genomic_DNA"/>
</dbReference>
<name>A0A0B3YIS5_9ALTE</name>
<dbReference type="GO" id="GO:0003677">
    <property type="term" value="F:DNA binding"/>
    <property type="evidence" value="ECO:0007669"/>
    <property type="project" value="UniProtKB-UniRule"/>
</dbReference>
<dbReference type="PROSITE" id="PS50977">
    <property type="entry name" value="HTH_TETR_2"/>
    <property type="match status" value="1"/>
</dbReference>
<keyword evidence="3" id="KW-0804">Transcription</keyword>
<accession>A0A0B3YIS5</accession>
<dbReference type="Pfam" id="PF00440">
    <property type="entry name" value="TetR_N"/>
    <property type="match status" value="1"/>
</dbReference>
<reference evidence="6 7" key="1">
    <citation type="submission" date="2014-12" db="EMBL/GenBank/DDBJ databases">
        <title>Genome sequencing of Alteromonas marina AD001.</title>
        <authorList>
            <person name="Adrian T.G.S."/>
            <person name="Chan K.G."/>
        </authorList>
    </citation>
    <scope>NUCLEOTIDE SEQUENCE [LARGE SCALE GENOMIC DNA]</scope>
    <source>
        <strain evidence="6 7">AD001</strain>
    </source>
</reference>
<evidence type="ECO:0000313" key="6">
    <source>
        <dbReference type="EMBL" id="KHT57849.1"/>
    </source>
</evidence>
<dbReference type="PANTHER" id="PTHR47506">
    <property type="entry name" value="TRANSCRIPTIONAL REGULATORY PROTEIN"/>
    <property type="match status" value="1"/>
</dbReference>
<dbReference type="AlphaFoldDB" id="A0A0B3YIS5"/>
<dbReference type="Proteomes" id="UP000031197">
    <property type="component" value="Unassembled WGS sequence"/>
</dbReference>
<evidence type="ECO:0000256" key="4">
    <source>
        <dbReference type="PROSITE-ProRule" id="PRU00335"/>
    </source>
</evidence>
<feature type="domain" description="HTH tetR-type" evidence="5">
    <location>
        <begin position="2"/>
        <end position="62"/>
    </location>
</feature>
<feature type="DNA-binding region" description="H-T-H motif" evidence="4">
    <location>
        <begin position="25"/>
        <end position="44"/>
    </location>
</feature>
<keyword evidence="7" id="KW-1185">Reference proteome</keyword>
<dbReference type="RefSeq" id="WP_039216246.1">
    <property type="nucleotide sequence ID" value="NZ_JWLW01000001.1"/>
</dbReference>
<dbReference type="Pfam" id="PF16925">
    <property type="entry name" value="TetR_C_13"/>
    <property type="match status" value="1"/>
</dbReference>
<dbReference type="InterPro" id="IPR011075">
    <property type="entry name" value="TetR_C"/>
</dbReference>